<dbReference type="Pfam" id="PF06863">
    <property type="entry name" value="DUF1254"/>
    <property type="match status" value="1"/>
</dbReference>
<dbReference type="InterPro" id="IPR037050">
    <property type="entry name" value="DUF1254_sf"/>
</dbReference>
<dbReference type="InterPro" id="IPR010679">
    <property type="entry name" value="DUF1254"/>
</dbReference>
<feature type="domain" description="DUF1254" evidence="3">
    <location>
        <begin position="72"/>
        <end position="203"/>
    </location>
</feature>
<reference evidence="5" key="1">
    <citation type="submission" date="2016-10" db="EMBL/GenBank/DDBJ databases">
        <authorList>
            <person name="Varghese N."/>
            <person name="Submissions S."/>
        </authorList>
    </citation>
    <scope>NUCLEOTIDE SEQUENCE [LARGE SCALE GENOMIC DNA]</scope>
    <source>
        <strain evidence="5">LMG 24000</strain>
    </source>
</reference>
<dbReference type="InterPro" id="IPR037049">
    <property type="entry name" value="DUF1214_C_sf"/>
</dbReference>
<proteinExistence type="predicted"/>
<feature type="domain" description="DUF1214" evidence="2">
    <location>
        <begin position="334"/>
        <end position="442"/>
    </location>
</feature>
<feature type="region of interest" description="Disordered" evidence="1">
    <location>
        <begin position="1"/>
        <end position="22"/>
    </location>
</feature>
<dbReference type="Gene3D" id="2.60.40.1610">
    <property type="entry name" value="Domain of unknown function DUF1254"/>
    <property type="match status" value="1"/>
</dbReference>
<evidence type="ECO:0000259" key="2">
    <source>
        <dbReference type="Pfam" id="PF06742"/>
    </source>
</evidence>
<dbReference type="STRING" id="83784.SAMN05192564_106360"/>
<dbReference type="EMBL" id="FNRQ01000006">
    <property type="protein sequence ID" value="SEB13189.1"/>
    <property type="molecule type" value="Genomic_DNA"/>
</dbReference>
<dbReference type="SUPFAM" id="SSF160935">
    <property type="entry name" value="VPA0735-like"/>
    <property type="match status" value="1"/>
</dbReference>
<feature type="compositionally biased region" description="Low complexity" evidence="1">
    <location>
        <begin position="7"/>
        <end position="22"/>
    </location>
</feature>
<dbReference type="PANTHER" id="PTHR36509">
    <property type="entry name" value="BLL3101 PROTEIN"/>
    <property type="match status" value="1"/>
</dbReference>
<dbReference type="InterPro" id="IPR010621">
    <property type="entry name" value="DUF1214"/>
</dbReference>
<name>A0A1H4GU62_9BURK</name>
<evidence type="ECO:0000313" key="4">
    <source>
        <dbReference type="EMBL" id="SEB13189.1"/>
    </source>
</evidence>
<keyword evidence="5" id="KW-1185">Reference proteome</keyword>
<dbReference type="OrthoDB" id="104565at2"/>
<protein>
    <submittedName>
        <fullName evidence="4">Uncharacterized conserved protein</fullName>
    </submittedName>
</protein>
<gene>
    <name evidence="4" type="ORF">SAMN05192564_106360</name>
</gene>
<dbReference type="PANTHER" id="PTHR36509:SF2">
    <property type="entry name" value="BLL3101 PROTEIN"/>
    <property type="match status" value="1"/>
</dbReference>
<evidence type="ECO:0000313" key="5">
    <source>
        <dbReference type="Proteomes" id="UP000198638"/>
    </source>
</evidence>
<dbReference type="Proteomes" id="UP000198638">
    <property type="component" value="Unassembled WGS sequence"/>
</dbReference>
<organism evidence="4 5">
    <name type="scientific">Paraburkholderia sartisoli</name>
    <dbReference type="NCBI Taxonomy" id="83784"/>
    <lineage>
        <taxon>Bacteria</taxon>
        <taxon>Pseudomonadati</taxon>
        <taxon>Pseudomonadota</taxon>
        <taxon>Betaproteobacteria</taxon>
        <taxon>Burkholderiales</taxon>
        <taxon>Burkholderiaceae</taxon>
        <taxon>Paraburkholderia</taxon>
    </lineage>
</organism>
<dbReference type="RefSeq" id="WP_090535641.1">
    <property type="nucleotide sequence ID" value="NZ_FNRQ01000006.1"/>
</dbReference>
<accession>A0A1H4GU62</accession>
<evidence type="ECO:0000259" key="3">
    <source>
        <dbReference type="Pfam" id="PF06863"/>
    </source>
</evidence>
<evidence type="ECO:0000256" key="1">
    <source>
        <dbReference type="SAM" id="MobiDB-lite"/>
    </source>
</evidence>
<dbReference type="AlphaFoldDB" id="A0A1H4GU62"/>
<dbReference type="Gene3D" id="2.60.120.600">
    <property type="entry name" value="Domain of unknown function DUF1214, C-terminal domain"/>
    <property type="match status" value="1"/>
</dbReference>
<sequence>MSFSTSARATTHAHPAATPNPADDLAALARDAVLYTLPLFEMARSRATTCPRRDDSGQFAGESPNSTLCWLNRLMRDRQLLGPQHRKVVTPNNDTLYISGWLDVGEAPLLVTVPDTADRYYVLGLLDFYTNPFNSIGTRTTGNGAGKFLLYHRDTPLPADIDLTDITPIACPTRDVWMIGRVLVDGPHDLPAVHALQDRFLLTTIDGGPAQRRFDVGMDRSETAGDARRYAEVVNAALLRNPPPAAERAYLSRFAAVGIGAGFDAPTSAAPDEDAFAVLGAALEAVIAELDVPHPSALGGGWFLPVEVRDSFGDDYFARAHVCWNYIGALGIEEAMYFSADCDSEGRPLDGRHAYELTFAPGGLPQAQAFWSLTMYDKTSCMLVDNVIDRYSIGDRSAHLRDDEAGLTLRLSAQAPRDAALQCNWLPAPAAPFYVTLRVYIPGAAHLEQRFSWPPIRRIES</sequence>
<dbReference type="Pfam" id="PF06742">
    <property type="entry name" value="DUF1214"/>
    <property type="match status" value="1"/>
</dbReference>